<comment type="caution">
    <text evidence="2">The sequence shown here is derived from an EMBL/GenBank/DDBJ whole genome shotgun (WGS) entry which is preliminary data.</text>
</comment>
<evidence type="ECO:0000256" key="1">
    <source>
        <dbReference type="SAM" id="Phobius"/>
    </source>
</evidence>
<proteinExistence type="predicted"/>
<dbReference type="Proteomes" id="UP001225316">
    <property type="component" value="Unassembled WGS sequence"/>
</dbReference>
<protein>
    <submittedName>
        <fullName evidence="2">Uncharacterized protein</fullName>
    </submittedName>
</protein>
<organism evidence="2 3">
    <name type="scientific">Thalassobacterium maritimum</name>
    <dbReference type="NCBI Taxonomy" id="3041265"/>
    <lineage>
        <taxon>Bacteria</taxon>
        <taxon>Pseudomonadati</taxon>
        <taxon>Verrucomicrobiota</taxon>
        <taxon>Opitutia</taxon>
        <taxon>Puniceicoccales</taxon>
        <taxon>Coraliomargaritaceae</taxon>
        <taxon>Thalassobacterium</taxon>
    </lineage>
</organism>
<keyword evidence="1" id="KW-1133">Transmembrane helix</keyword>
<reference evidence="2 3" key="1">
    <citation type="submission" date="2023-04" db="EMBL/GenBank/DDBJ databases">
        <title>A novel bacteria isolated from coastal sediment.</title>
        <authorList>
            <person name="Liu X.-J."/>
            <person name="Du Z.-J."/>
        </authorList>
    </citation>
    <scope>NUCLEOTIDE SEQUENCE [LARGE SCALE GENOMIC DNA]</scope>
    <source>
        <strain evidence="2 3">SDUM461003</strain>
    </source>
</reference>
<gene>
    <name evidence="2" type="ORF">QEH52_19950</name>
</gene>
<feature type="transmembrane region" description="Helical" evidence="1">
    <location>
        <begin position="20"/>
        <end position="43"/>
    </location>
</feature>
<feature type="transmembrane region" description="Helical" evidence="1">
    <location>
        <begin position="55"/>
        <end position="73"/>
    </location>
</feature>
<dbReference type="RefSeq" id="WP_308952721.1">
    <property type="nucleotide sequence ID" value="NZ_JARXHW010000185.1"/>
</dbReference>
<evidence type="ECO:0000313" key="3">
    <source>
        <dbReference type="Proteomes" id="UP001225316"/>
    </source>
</evidence>
<sequence>MNRIKASLALVQILYCGGAILFYTTGSALGVLIGVLALFMRTIAPVPDKSKETEFGLYSFLGLIWVVTLITWLGDKGMHEVLALAFDERFTPLPFTLFVTFLLGMVIKEWMYLLDLSEAEIDQYYSKKTQP</sequence>
<keyword evidence="3" id="KW-1185">Reference proteome</keyword>
<name>A0ABU1B083_9BACT</name>
<evidence type="ECO:0000313" key="2">
    <source>
        <dbReference type="EMBL" id="MDQ8209803.1"/>
    </source>
</evidence>
<keyword evidence="1" id="KW-0472">Membrane</keyword>
<keyword evidence="1" id="KW-0812">Transmembrane</keyword>
<accession>A0ABU1B083</accession>
<feature type="transmembrane region" description="Helical" evidence="1">
    <location>
        <begin position="93"/>
        <end position="114"/>
    </location>
</feature>
<dbReference type="EMBL" id="JARXHW010000185">
    <property type="protein sequence ID" value="MDQ8209803.1"/>
    <property type="molecule type" value="Genomic_DNA"/>
</dbReference>